<evidence type="ECO:0000313" key="1">
    <source>
        <dbReference type="EMBL" id="NJP69025.1"/>
    </source>
</evidence>
<dbReference type="EMBL" id="JAAVJB010000338">
    <property type="protein sequence ID" value="NJP69025.1"/>
    <property type="molecule type" value="Genomic_DNA"/>
</dbReference>
<comment type="caution">
    <text evidence="1">The sequence shown here is derived from an EMBL/GenBank/DDBJ whole genome shotgun (WGS) entry which is preliminary data.</text>
</comment>
<feature type="non-terminal residue" evidence="1">
    <location>
        <position position="228"/>
    </location>
</feature>
<keyword evidence="2" id="KW-1185">Reference proteome</keyword>
<evidence type="ECO:0008006" key="3">
    <source>
        <dbReference type="Google" id="ProtNLM"/>
    </source>
</evidence>
<organism evidence="1 2">
    <name type="scientific">Streptomyces spiramenti</name>
    <dbReference type="NCBI Taxonomy" id="2720606"/>
    <lineage>
        <taxon>Bacteria</taxon>
        <taxon>Bacillati</taxon>
        <taxon>Actinomycetota</taxon>
        <taxon>Actinomycetes</taxon>
        <taxon>Kitasatosporales</taxon>
        <taxon>Streptomycetaceae</taxon>
        <taxon>Streptomyces</taxon>
    </lineage>
</organism>
<protein>
    <recommendedName>
        <fullName evidence="3">Alkylhydroperoxidase</fullName>
    </recommendedName>
</protein>
<proteinExistence type="predicted"/>
<sequence length="228" mass="23734">MRPVLNLLMQLGPSQIRELPAVRPADARGATAAVYAQMRRDFGLIAPPVALHAVSPPVLAAAWMLLRETLVADDAGRTAKEVVATGVSEGNSCRYCAEIHGGAVSELTGGGDEEGRHLADWARETARPGPLPPAPCAAADLPGVMGTAIAFHYLNRMVEVFLPPSAVPAAAPPAVRHRIVRVLTSATVREVPPARPGESLELLPDAPLPPEFGWAAPSPAVAGALARA</sequence>
<evidence type="ECO:0000313" key="2">
    <source>
        <dbReference type="Proteomes" id="UP000746503"/>
    </source>
</evidence>
<accession>A0ABX1ARS1</accession>
<gene>
    <name evidence="1" type="ORF">HCJ92_22760</name>
</gene>
<reference evidence="1 2" key="1">
    <citation type="submission" date="2020-03" db="EMBL/GenBank/DDBJ databases">
        <title>Draft genome of Streptomyces sp. ventii, isolated from the Axial Seamount in the Pacific Ocean, and resequencing of the two type strains Streptomyces lonarensis strain NCL 716 and Streptomyces bohaiensis strain 11A07.</title>
        <authorList>
            <person name="Loughran R.M."/>
            <person name="Pfannmuller K.M."/>
            <person name="Wasson B.J."/>
            <person name="Deadmond M.C."/>
            <person name="Paddock B.E."/>
            <person name="Koyack M.J."/>
            <person name="Gallegos D.A."/>
            <person name="Mitchell E.A."/>
            <person name="Ushijima B."/>
            <person name="Saw J.H."/>
            <person name="Mcphail K.L."/>
            <person name="Videau P."/>
        </authorList>
    </citation>
    <scope>NUCLEOTIDE SEQUENCE [LARGE SCALE GENOMIC DNA]</scope>
    <source>
        <strain evidence="2">5675061</strain>
    </source>
</reference>
<dbReference type="SUPFAM" id="SSF69118">
    <property type="entry name" value="AhpD-like"/>
    <property type="match status" value="1"/>
</dbReference>
<dbReference type="Gene3D" id="1.20.1290.10">
    <property type="entry name" value="AhpD-like"/>
    <property type="match status" value="1"/>
</dbReference>
<name>A0ABX1ARS1_9ACTN</name>
<dbReference type="Proteomes" id="UP000746503">
    <property type="component" value="Unassembled WGS sequence"/>
</dbReference>
<dbReference type="InterPro" id="IPR029032">
    <property type="entry name" value="AhpD-like"/>
</dbReference>